<dbReference type="InterPro" id="IPR017853">
    <property type="entry name" value="GH"/>
</dbReference>
<name>A0A1V6C860_UNCT6</name>
<evidence type="ECO:0000313" key="4">
    <source>
        <dbReference type="EMBL" id="OQB73045.1"/>
    </source>
</evidence>
<dbReference type="InterPro" id="IPR006102">
    <property type="entry name" value="Ig-like_GH2"/>
</dbReference>
<keyword evidence="4" id="KW-0326">Glycosidase</keyword>
<protein>
    <submittedName>
        <fullName evidence="4">Beta-galactosidase</fullName>
        <ecNumber evidence="4">3.2.1.23</ecNumber>
    </submittedName>
</protein>
<dbReference type="EMBL" id="MWDQ01000101">
    <property type="protein sequence ID" value="OQB73045.1"/>
    <property type="molecule type" value="Genomic_DNA"/>
</dbReference>
<dbReference type="SUPFAM" id="SSF49303">
    <property type="entry name" value="beta-Galactosidase/glucuronidase domain"/>
    <property type="match status" value="1"/>
</dbReference>
<proteinExistence type="inferred from homology"/>
<dbReference type="Pfam" id="PF00703">
    <property type="entry name" value="Glyco_hydro_2"/>
    <property type="match status" value="1"/>
</dbReference>
<dbReference type="SUPFAM" id="SSF51445">
    <property type="entry name" value="(Trans)glycosidases"/>
    <property type="match status" value="1"/>
</dbReference>
<dbReference type="InterPro" id="IPR051913">
    <property type="entry name" value="GH2_Domain-Containing"/>
</dbReference>
<evidence type="ECO:0000259" key="3">
    <source>
        <dbReference type="Pfam" id="PF02836"/>
    </source>
</evidence>
<feature type="domain" description="Glycoside hydrolase family 2 immunoglobulin-like beta-sandwich" evidence="2">
    <location>
        <begin position="5"/>
        <end position="78"/>
    </location>
</feature>
<dbReference type="AlphaFoldDB" id="A0A1V6C860"/>
<dbReference type="GO" id="GO:0005975">
    <property type="term" value="P:carbohydrate metabolic process"/>
    <property type="evidence" value="ECO:0007669"/>
    <property type="project" value="InterPro"/>
</dbReference>
<comment type="similarity">
    <text evidence="1">Belongs to the glycosyl hydrolase 2 family.</text>
</comment>
<dbReference type="Pfam" id="PF02836">
    <property type="entry name" value="Glyco_hydro_2_C"/>
    <property type="match status" value="1"/>
</dbReference>
<keyword evidence="4" id="KW-0378">Hydrolase</keyword>
<dbReference type="PANTHER" id="PTHR42732:SF1">
    <property type="entry name" value="BETA-MANNOSIDASE"/>
    <property type="match status" value="1"/>
</dbReference>
<dbReference type="InterPro" id="IPR036156">
    <property type="entry name" value="Beta-gal/glucu_dom_sf"/>
</dbReference>
<dbReference type="GO" id="GO:0004565">
    <property type="term" value="F:beta-galactosidase activity"/>
    <property type="evidence" value="ECO:0007669"/>
    <property type="project" value="UniProtKB-EC"/>
</dbReference>
<dbReference type="InterPro" id="IPR006103">
    <property type="entry name" value="Glyco_hydro_2_cat"/>
</dbReference>
<sequence length="721" mass="82973">MKTRGDTENLLIEVKVKDSSGKLCACAERQSSPGRIIFSVPVKDPQPWFPENPVLYRVDVALKKDEDIFDCRSERIGFLKLSTKDKHFLINDQPYYMMGTGDFAVNPETGCPDTSRQRWLKKLSVLRKYGYNYVRCQSYVPTPEYLDAADEVGLLVQSEIGMMGAWGGHSQYHQYQWPQPHTPKRKLLRMQWNATVIRDVNHVSANLYCMSNEHYQPPLYPETAWRCYNETKTIKPSCFVIWTDGGVEKIKGTPLDFYCAEAPVDKKVSMPVIQHEFRWWTSFPDTGKMDRFNGAVRPYALEIAEENAKKAKLANFLPELIVNSQKLQFIEAKSKMEQVRRDNPTLAGICHFTAMDIGFSPQGIIDEFYEKKLVPAEQWKQTIGETVVMIDTRFDDRIHTTGSRFEKNIFVSDFSHPPFNKPVIKWSVSIGSTTKEGRSSYKHIPFCTVKAGKISLTLPCISKPEKMNVKITLEEGNRYVENNWNYWLFPEISEIREPLVIYSKPKRTWLKTLSQQIIKPHLLEKISPQIIVSEILDRRLAGYIGEGRKLLLVVPEGFTRPFFPKLGLTEGRYFFTCPANYPTYEDGNTGTIVISHPMLGDFPHDNFCDLQFYRMIAEYPPIDLYPFGTLKQEPVIRSFSTCFRMYSLGYLAEFSYKKGHIIITSMNLTQNLPEAGYLLSQIIQYLGNTYLPPENSIDEDIIDWLIEESITGPDVFGSLKV</sequence>
<dbReference type="InterPro" id="IPR013783">
    <property type="entry name" value="Ig-like_fold"/>
</dbReference>
<organism evidence="4">
    <name type="scientific">candidate division TA06 bacterium ADurb.Bin131</name>
    <dbReference type="NCBI Taxonomy" id="1852827"/>
    <lineage>
        <taxon>Bacteria</taxon>
        <taxon>Bacteria division TA06</taxon>
    </lineage>
</organism>
<comment type="caution">
    <text evidence="4">The sequence shown here is derived from an EMBL/GenBank/DDBJ whole genome shotgun (WGS) entry which is preliminary data.</text>
</comment>
<accession>A0A1V6C860</accession>
<dbReference type="EC" id="3.2.1.23" evidence="4"/>
<dbReference type="Proteomes" id="UP000485562">
    <property type="component" value="Unassembled WGS sequence"/>
</dbReference>
<evidence type="ECO:0000259" key="2">
    <source>
        <dbReference type="Pfam" id="PF00703"/>
    </source>
</evidence>
<gene>
    <name evidence="4" type="primary">lacZ</name>
    <name evidence="4" type="ORF">BWX89_01118</name>
</gene>
<evidence type="ECO:0000256" key="1">
    <source>
        <dbReference type="ARBA" id="ARBA00007401"/>
    </source>
</evidence>
<feature type="domain" description="Glycoside hydrolase family 2 catalytic" evidence="3">
    <location>
        <begin position="83"/>
        <end position="245"/>
    </location>
</feature>
<dbReference type="Gene3D" id="3.20.20.80">
    <property type="entry name" value="Glycosidases"/>
    <property type="match status" value="1"/>
</dbReference>
<dbReference type="Gene3D" id="2.60.40.10">
    <property type="entry name" value="Immunoglobulins"/>
    <property type="match status" value="1"/>
</dbReference>
<reference evidence="4" key="1">
    <citation type="submission" date="2017-02" db="EMBL/GenBank/DDBJ databases">
        <title>Delving into the versatile metabolic prowess of the omnipresent phylum Bacteroidetes.</title>
        <authorList>
            <person name="Nobu M.K."/>
            <person name="Mei R."/>
            <person name="Narihiro T."/>
            <person name="Kuroda K."/>
            <person name="Liu W.-T."/>
        </authorList>
    </citation>
    <scope>NUCLEOTIDE SEQUENCE</scope>
    <source>
        <strain evidence="4">ADurb.Bin131</strain>
    </source>
</reference>
<dbReference type="PANTHER" id="PTHR42732">
    <property type="entry name" value="BETA-GALACTOSIDASE"/>
    <property type="match status" value="1"/>
</dbReference>